<dbReference type="Proteomes" id="UP000321571">
    <property type="component" value="Unassembled WGS sequence"/>
</dbReference>
<dbReference type="AlphaFoldDB" id="A0A5C8NLU9"/>
<evidence type="ECO:0000256" key="2">
    <source>
        <dbReference type="ARBA" id="ARBA00022801"/>
    </source>
</evidence>
<organism evidence="4 5">
    <name type="scientific">Aeromicrobium terrae</name>
    <dbReference type="NCBI Taxonomy" id="2498846"/>
    <lineage>
        <taxon>Bacteria</taxon>
        <taxon>Bacillati</taxon>
        <taxon>Actinomycetota</taxon>
        <taxon>Actinomycetes</taxon>
        <taxon>Propionibacteriales</taxon>
        <taxon>Nocardioidaceae</taxon>
        <taxon>Aeromicrobium</taxon>
    </lineage>
</organism>
<evidence type="ECO:0000313" key="5">
    <source>
        <dbReference type="Proteomes" id="UP000321571"/>
    </source>
</evidence>
<feature type="region of interest" description="Disordered" evidence="3">
    <location>
        <begin position="29"/>
        <end position="48"/>
    </location>
</feature>
<gene>
    <name evidence="4" type="ORF">FHP06_00830</name>
</gene>
<keyword evidence="2" id="KW-0378">Hydrolase</keyword>
<dbReference type="GO" id="GO:0016787">
    <property type="term" value="F:hydrolase activity"/>
    <property type="evidence" value="ECO:0007669"/>
    <property type="project" value="UniProtKB-KW"/>
</dbReference>
<accession>A0A5C8NLU9</accession>
<dbReference type="Pfam" id="PF00545">
    <property type="entry name" value="Ribonuclease"/>
    <property type="match status" value="1"/>
</dbReference>
<protein>
    <submittedName>
        <fullName evidence="4">Ribonuclease N</fullName>
    </submittedName>
</protein>
<reference evidence="4 5" key="1">
    <citation type="submission" date="2019-06" db="EMBL/GenBank/DDBJ databases">
        <title>Aeromicrobium sp. nov., isolated from a maize field.</title>
        <authorList>
            <person name="Lin S.-Y."/>
            <person name="Tsai C.-F."/>
            <person name="Young C.-C."/>
        </authorList>
    </citation>
    <scope>NUCLEOTIDE SEQUENCE [LARGE SCALE GENOMIC DNA]</scope>
    <source>
        <strain evidence="4 5">CC-CFT486</strain>
    </source>
</reference>
<sequence length="133" mass="14616">MRRPAWTLLLLVAAVLALLVLQRVDTDDGGNPAPQASATSQTAPSGLPAEVQETLDLVDRGGPFPYRRDGVVFMNREGLLPSHERGYWHEYTVPTPGAQDRGARRLVVGRGGEAYYTGDHYRTFRKIRGPGES</sequence>
<dbReference type="EMBL" id="VDUX01000001">
    <property type="protein sequence ID" value="TXL62824.1"/>
    <property type="molecule type" value="Genomic_DNA"/>
</dbReference>
<keyword evidence="5" id="KW-1185">Reference proteome</keyword>
<dbReference type="GO" id="GO:0004521">
    <property type="term" value="F:RNA endonuclease activity"/>
    <property type="evidence" value="ECO:0007669"/>
    <property type="project" value="InterPro"/>
</dbReference>
<dbReference type="GO" id="GO:0003723">
    <property type="term" value="F:RNA binding"/>
    <property type="evidence" value="ECO:0007669"/>
    <property type="project" value="InterPro"/>
</dbReference>
<proteinExistence type="predicted"/>
<dbReference type="Gene3D" id="3.10.450.30">
    <property type="entry name" value="Microbial ribonucleases"/>
    <property type="match status" value="1"/>
</dbReference>
<comment type="caution">
    <text evidence="4">The sequence shown here is derived from an EMBL/GenBank/DDBJ whole genome shotgun (WGS) entry which is preliminary data.</text>
</comment>
<dbReference type="InterPro" id="IPR016191">
    <property type="entry name" value="Ribonuclease/ribotoxin"/>
</dbReference>
<dbReference type="OrthoDB" id="5326845at2"/>
<keyword evidence="1" id="KW-0540">Nuclease</keyword>
<feature type="compositionally biased region" description="Polar residues" evidence="3">
    <location>
        <begin position="34"/>
        <end position="44"/>
    </location>
</feature>
<dbReference type="InterPro" id="IPR000026">
    <property type="entry name" value="N1-like"/>
</dbReference>
<dbReference type="RefSeq" id="WP_147682881.1">
    <property type="nucleotide sequence ID" value="NZ_VDUX01000001.1"/>
</dbReference>
<name>A0A5C8NLU9_9ACTN</name>
<dbReference type="SUPFAM" id="SSF53933">
    <property type="entry name" value="Microbial ribonucleases"/>
    <property type="match status" value="1"/>
</dbReference>
<evidence type="ECO:0000256" key="1">
    <source>
        <dbReference type="ARBA" id="ARBA00022722"/>
    </source>
</evidence>
<evidence type="ECO:0000313" key="4">
    <source>
        <dbReference type="EMBL" id="TXL62824.1"/>
    </source>
</evidence>
<evidence type="ECO:0000256" key="3">
    <source>
        <dbReference type="SAM" id="MobiDB-lite"/>
    </source>
</evidence>